<sequence>MKTKTRKIPSRNVLHKKYEDQNEKDLEQKSSS</sequence>
<evidence type="ECO:0008006" key="4">
    <source>
        <dbReference type="Google" id="ProtNLM"/>
    </source>
</evidence>
<organism evidence="2 3">
    <name type="scientific">Metabacillus malikii</name>
    <dbReference type="NCBI Taxonomy" id="1504265"/>
    <lineage>
        <taxon>Bacteria</taxon>
        <taxon>Bacillati</taxon>
        <taxon>Bacillota</taxon>
        <taxon>Bacilli</taxon>
        <taxon>Bacillales</taxon>
        <taxon>Bacillaceae</taxon>
        <taxon>Metabacillus</taxon>
    </lineage>
</organism>
<reference evidence="2 3" key="1">
    <citation type="submission" date="2023-07" db="EMBL/GenBank/DDBJ databases">
        <title>Genomic Encyclopedia of Type Strains, Phase IV (KMG-IV): sequencing the most valuable type-strain genomes for metagenomic binning, comparative biology and taxonomic classification.</title>
        <authorList>
            <person name="Goeker M."/>
        </authorList>
    </citation>
    <scope>NUCLEOTIDE SEQUENCE [LARGE SCALE GENOMIC DNA]</scope>
    <source>
        <strain evidence="2 3">DSM 29005</strain>
    </source>
</reference>
<protein>
    <recommendedName>
        <fullName evidence="4">YfhE family protein</fullName>
    </recommendedName>
</protein>
<proteinExistence type="predicted"/>
<evidence type="ECO:0000313" key="3">
    <source>
        <dbReference type="Proteomes" id="UP001234495"/>
    </source>
</evidence>
<feature type="compositionally biased region" description="Basic and acidic residues" evidence="1">
    <location>
        <begin position="16"/>
        <end position="32"/>
    </location>
</feature>
<feature type="compositionally biased region" description="Basic residues" evidence="1">
    <location>
        <begin position="1"/>
        <end position="15"/>
    </location>
</feature>
<keyword evidence="3" id="KW-1185">Reference proteome</keyword>
<name>A0ABT9ZJS2_9BACI</name>
<dbReference type="EMBL" id="JAUSUD010000017">
    <property type="protein sequence ID" value="MDQ0232042.1"/>
    <property type="molecule type" value="Genomic_DNA"/>
</dbReference>
<accession>A0ABT9ZJS2</accession>
<dbReference type="Proteomes" id="UP001234495">
    <property type="component" value="Unassembled WGS sequence"/>
</dbReference>
<feature type="region of interest" description="Disordered" evidence="1">
    <location>
        <begin position="1"/>
        <end position="32"/>
    </location>
</feature>
<evidence type="ECO:0000256" key="1">
    <source>
        <dbReference type="SAM" id="MobiDB-lite"/>
    </source>
</evidence>
<evidence type="ECO:0000313" key="2">
    <source>
        <dbReference type="EMBL" id="MDQ0232042.1"/>
    </source>
</evidence>
<gene>
    <name evidence="2" type="ORF">J2S19_003327</name>
</gene>
<comment type="caution">
    <text evidence="2">The sequence shown here is derived from an EMBL/GenBank/DDBJ whole genome shotgun (WGS) entry which is preliminary data.</text>
</comment>